<feature type="region of interest" description="Disordered" evidence="2">
    <location>
        <begin position="349"/>
        <end position="372"/>
    </location>
</feature>
<feature type="compositionally biased region" description="Basic and acidic residues" evidence="2">
    <location>
        <begin position="354"/>
        <end position="365"/>
    </location>
</feature>
<feature type="compositionally biased region" description="Basic and acidic residues" evidence="2">
    <location>
        <begin position="390"/>
        <end position="414"/>
    </location>
</feature>
<organism evidence="3 4">
    <name type="scientific">Diaphorina citri</name>
    <name type="common">Asian citrus psyllid</name>
    <dbReference type="NCBI Taxonomy" id="121845"/>
    <lineage>
        <taxon>Eukaryota</taxon>
        <taxon>Metazoa</taxon>
        <taxon>Ecdysozoa</taxon>
        <taxon>Arthropoda</taxon>
        <taxon>Hexapoda</taxon>
        <taxon>Insecta</taxon>
        <taxon>Pterygota</taxon>
        <taxon>Neoptera</taxon>
        <taxon>Paraneoptera</taxon>
        <taxon>Hemiptera</taxon>
        <taxon>Sternorrhyncha</taxon>
        <taxon>Psylloidea</taxon>
        <taxon>Psyllidae</taxon>
        <taxon>Diaphorininae</taxon>
        <taxon>Diaphorina</taxon>
    </lineage>
</organism>
<keyword evidence="1" id="KW-0175">Coiled coil</keyword>
<dbReference type="RefSeq" id="XP_008484824.1">
    <property type="nucleotide sequence ID" value="XM_008486602.3"/>
</dbReference>
<dbReference type="PaxDb" id="121845-A0A1S3DMI1"/>
<feature type="compositionally biased region" description="Polar residues" evidence="2">
    <location>
        <begin position="224"/>
        <end position="239"/>
    </location>
</feature>
<protein>
    <submittedName>
        <fullName evidence="4">Myosin-10</fullName>
    </submittedName>
</protein>
<dbReference type="GeneID" id="103521488"/>
<sequence>MEKKPPDSNDRVNKSRRPISKTDARHVPRYKPPSYGMTQHPSLLKRRLMEAQQHYVPSYCHSTPCSSNHYRSYSLPRPTLPPYGYLNSSISSKLYTGRSIDPILCRQKSPFYESYLRARIKDFQSSLCRSVHPRVLNHYELTQTENTTDTDGGEQPSHKSLRQRLAYAKQYSPFMGSRDNWSPVDTIDLKSSHRYQYNNLCANQKNIQLEARPREPYKKAGESSVGQDNETNEMSSGTDCESIDCSDELITDDYTTYDGMKIMADKPLHEKIRLDTEHNDFNNNNKQFNDNIKHTQHNTNAENTPIGPISSYKQESLVNDKQNEPPNDTGVRQVQNENIPIEEEEMQNLNETESENKDHGLKTENVEQPGNEKLNIENEQVDELKAENVKQRENKELKTENVEQPENEKLKTENVEQPENEELKSENVEQLENEELKTENIEQPENEELKTENIEQLENEELKIENVEQLENEVLKTENVKQPENEVLITKNEGQSENEELKSENVEQLENEELKTENIEQHENEELKTENIEQLENEELKTENIEQLENEELKTENVEQLENEELKTKIVEQLENEVLKTEKSYKPEVSTPTGEDSIVIELTSDIEKKLEIFLKDLSSSIDPDRETTRILSKYVFNTSRGNVVYHMSYPDIDQKLTMATFVKEIHETRCQSLPSIELSNMPDHSASLEHTIKTTLAFPANNSTHYADVFKMSNSFSSDAISLYLQAMNISTCNLAVERPLIVASPVGSNLLGDIESEIIRNNVEVSTEMFAQDLDQVSSADIHNIF</sequence>
<accession>A0A1S3DMI1</accession>
<reference evidence="4" key="1">
    <citation type="submission" date="2025-08" db="UniProtKB">
        <authorList>
            <consortium name="RefSeq"/>
        </authorList>
    </citation>
    <scope>IDENTIFICATION</scope>
</reference>
<feature type="region of interest" description="Disordered" evidence="2">
    <location>
        <begin position="206"/>
        <end position="243"/>
    </location>
</feature>
<feature type="compositionally biased region" description="Basic and acidic residues" evidence="2">
    <location>
        <begin position="211"/>
        <end position="221"/>
    </location>
</feature>
<proteinExistence type="predicted"/>
<evidence type="ECO:0000256" key="1">
    <source>
        <dbReference type="SAM" id="Coils"/>
    </source>
</evidence>
<dbReference type="Proteomes" id="UP000079169">
    <property type="component" value="Unplaced"/>
</dbReference>
<gene>
    <name evidence="4" type="primary">LOC103521488</name>
</gene>
<evidence type="ECO:0000256" key="2">
    <source>
        <dbReference type="SAM" id="MobiDB-lite"/>
    </source>
</evidence>
<keyword evidence="3" id="KW-1185">Reference proteome</keyword>
<evidence type="ECO:0000313" key="4">
    <source>
        <dbReference type="RefSeq" id="XP_008484824.1"/>
    </source>
</evidence>
<name>A0A1S3DMI1_DIACI</name>
<dbReference type="AlphaFoldDB" id="A0A1S3DMI1"/>
<feature type="compositionally biased region" description="Basic and acidic residues" evidence="2">
    <location>
        <begin position="1"/>
        <end position="13"/>
    </location>
</feature>
<evidence type="ECO:0000313" key="3">
    <source>
        <dbReference type="Proteomes" id="UP000079169"/>
    </source>
</evidence>
<dbReference type="KEGG" id="dci:103521488"/>
<feature type="region of interest" description="Disordered" evidence="2">
    <location>
        <begin position="1"/>
        <end position="36"/>
    </location>
</feature>
<dbReference type="STRING" id="121845.A0A1S3DMI1"/>
<feature type="region of interest" description="Disordered" evidence="2">
    <location>
        <begin position="390"/>
        <end position="450"/>
    </location>
</feature>
<feature type="coiled-coil region" evidence="1">
    <location>
        <begin position="450"/>
        <end position="565"/>
    </location>
</feature>